<protein>
    <submittedName>
        <fullName evidence="1">Uncharacterized protein</fullName>
    </submittedName>
</protein>
<dbReference type="AlphaFoldDB" id="A0A5S9WXX8"/>
<evidence type="ECO:0000313" key="2">
    <source>
        <dbReference type="Proteomes" id="UP000434276"/>
    </source>
</evidence>
<proteinExistence type="predicted"/>
<dbReference type="ExpressionAtlas" id="A0A5S9WXX8">
    <property type="expression patterns" value="differential"/>
</dbReference>
<dbReference type="Proteomes" id="UP000434276">
    <property type="component" value="Unassembled WGS sequence"/>
</dbReference>
<evidence type="ECO:0000313" key="1">
    <source>
        <dbReference type="EMBL" id="CAA0360760.1"/>
    </source>
</evidence>
<organism evidence="1 2">
    <name type="scientific">Arabidopsis thaliana</name>
    <name type="common">Mouse-ear cress</name>
    <dbReference type="NCBI Taxonomy" id="3702"/>
    <lineage>
        <taxon>Eukaryota</taxon>
        <taxon>Viridiplantae</taxon>
        <taxon>Streptophyta</taxon>
        <taxon>Embryophyta</taxon>
        <taxon>Tracheophyta</taxon>
        <taxon>Spermatophyta</taxon>
        <taxon>Magnoliopsida</taxon>
        <taxon>eudicotyledons</taxon>
        <taxon>Gunneridae</taxon>
        <taxon>Pentapetalae</taxon>
        <taxon>rosids</taxon>
        <taxon>malvids</taxon>
        <taxon>Brassicales</taxon>
        <taxon>Brassicaceae</taxon>
        <taxon>Camelineae</taxon>
        <taxon>Arabidopsis</taxon>
    </lineage>
</organism>
<gene>
    <name evidence="1" type="ORF">C24_LOCUS7641</name>
</gene>
<name>A0A5S9WXX8_ARATH</name>
<sequence length="78" mass="8998">MPNAPITYLWALVAQRALVAQGERLGSMRRRASRMPRGREWPRVRVPRDGLFRTRLTNLSYVTSTLGTRNGKMKDEII</sequence>
<dbReference type="EMBL" id="CACSHJ010000088">
    <property type="protein sequence ID" value="CAA0360760.1"/>
    <property type="molecule type" value="Genomic_DNA"/>
</dbReference>
<accession>A0A5S9WXX8</accession>
<reference evidence="1 2" key="1">
    <citation type="submission" date="2019-12" db="EMBL/GenBank/DDBJ databases">
        <authorList>
            <person name="Jiao W.-B."/>
            <person name="Schneeberger K."/>
        </authorList>
    </citation>
    <scope>NUCLEOTIDE SEQUENCE [LARGE SCALE GENOMIC DNA]</scope>
    <source>
        <strain evidence="2">cv. C24</strain>
    </source>
</reference>